<name>A0A5C3NIF8_9AGAM</name>
<feature type="compositionally biased region" description="Low complexity" evidence="1">
    <location>
        <begin position="250"/>
        <end position="259"/>
    </location>
</feature>
<accession>A0A5C3NIF8</accession>
<proteinExistence type="predicted"/>
<dbReference type="Pfam" id="PF10453">
    <property type="entry name" value="NUFIP1"/>
    <property type="match status" value="1"/>
</dbReference>
<dbReference type="Proteomes" id="UP000305948">
    <property type="component" value="Unassembled WGS sequence"/>
</dbReference>
<feature type="compositionally biased region" description="Basic and acidic residues" evidence="1">
    <location>
        <begin position="140"/>
        <end position="154"/>
    </location>
</feature>
<feature type="compositionally biased region" description="Basic and acidic residues" evidence="1">
    <location>
        <begin position="236"/>
        <end position="248"/>
    </location>
</feature>
<evidence type="ECO:0000313" key="4">
    <source>
        <dbReference type="Proteomes" id="UP000305948"/>
    </source>
</evidence>
<feature type="domain" description="FMR1-interacting protein 1 conserved" evidence="2">
    <location>
        <begin position="155"/>
        <end position="206"/>
    </location>
</feature>
<feature type="region of interest" description="Disordered" evidence="1">
    <location>
        <begin position="209"/>
        <end position="329"/>
    </location>
</feature>
<evidence type="ECO:0000313" key="3">
    <source>
        <dbReference type="EMBL" id="TFK57172.1"/>
    </source>
</evidence>
<dbReference type="InterPro" id="IPR019496">
    <property type="entry name" value="NUFIP1_cons_dom"/>
</dbReference>
<reference evidence="3 4" key="1">
    <citation type="journal article" date="2019" name="Nat. Ecol. Evol.">
        <title>Megaphylogeny resolves global patterns of mushroom evolution.</title>
        <authorList>
            <person name="Varga T."/>
            <person name="Krizsan K."/>
            <person name="Foldi C."/>
            <person name="Dima B."/>
            <person name="Sanchez-Garcia M."/>
            <person name="Sanchez-Ramirez S."/>
            <person name="Szollosi G.J."/>
            <person name="Szarkandi J.G."/>
            <person name="Papp V."/>
            <person name="Albert L."/>
            <person name="Andreopoulos W."/>
            <person name="Angelini C."/>
            <person name="Antonin V."/>
            <person name="Barry K.W."/>
            <person name="Bougher N.L."/>
            <person name="Buchanan P."/>
            <person name="Buyck B."/>
            <person name="Bense V."/>
            <person name="Catcheside P."/>
            <person name="Chovatia M."/>
            <person name="Cooper J."/>
            <person name="Damon W."/>
            <person name="Desjardin D."/>
            <person name="Finy P."/>
            <person name="Geml J."/>
            <person name="Haridas S."/>
            <person name="Hughes K."/>
            <person name="Justo A."/>
            <person name="Karasinski D."/>
            <person name="Kautmanova I."/>
            <person name="Kiss B."/>
            <person name="Kocsube S."/>
            <person name="Kotiranta H."/>
            <person name="LaButti K.M."/>
            <person name="Lechner B.E."/>
            <person name="Liimatainen K."/>
            <person name="Lipzen A."/>
            <person name="Lukacs Z."/>
            <person name="Mihaltcheva S."/>
            <person name="Morgado L.N."/>
            <person name="Niskanen T."/>
            <person name="Noordeloos M.E."/>
            <person name="Ohm R.A."/>
            <person name="Ortiz-Santana B."/>
            <person name="Ovrebo C."/>
            <person name="Racz N."/>
            <person name="Riley R."/>
            <person name="Savchenko A."/>
            <person name="Shiryaev A."/>
            <person name="Soop K."/>
            <person name="Spirin V."/>
            <person name="Szebenyi C."/>
            <person name="Tomsovsky M."/>
            <person name="Tulloss R.E."/>
            <person name="Uehling J."/>
            <person name="Grigoriev I.V."/>
            <person name="Vagvolgyi C."/>
            <person name="Papp T."/>
            <person name="Martin F.M."/>
            <person name="Miettinen O."/>
            <person name="Hibbett D.S."/>
            <person name="Nagy L.G."/>
        </authorList>
    </citation>
    <scope>NUCLEOTIDE SEQUENCE [LARGE SCALE GENOMIC DNA]</scope>
    <source>
        <strain evidence="3 4">OMC1185</strain>
    </source>
</reference>
<evidence type="ECO:0000259" key="2">
    <source>
        <dbReference type="Pfam" id="PF10453"/>
    </source>
</evidence>
<feature type="region of interest" description="Disordered" evidence="1">
    <location>
        <begin position="140"/>
        <end position="159"/>
    </location>
</feature>
<feature type="region of interest" description="Disordered" evidence="1">
    <location>
        <begin position="77"/>
        <end position="105"/>
    </location>
</feature>
<evidence type="ECO:0000256" key="1">
    <source>
        <dbReference type="SAM" id="MobiDB-lite"/>
    </source>
</evidence>
<feature type="compositionally biased region" description="Pro residues" evidence="1">
    <location>
        <begin position="90"/>
        <end position="99"/>
    </location>
</feature>
<dbReference type="AlphaFoldDB" id="A0A5C3NIF8"/>
<organism evidence="3 4">
    <name type="scientific">Heliocybe sulcata</name>
    <dbReference type="NCBI Taxonomy" id="5364"/>
    <lineage>
        <taxon>Eukaryota</taxon>
        <taxon>Fungi</taxon>
        <taxon>Dikarya</taxon>
        <taxon>Basidiomycota</taxon>
        <taxon>Agaricomycotina</taxon>
        <taxon>Agaricomycetes</taxon>
        <taxon>Gloeophyllales</taxon>
        <taxon>Gloeophyllaceae</taxon>
        <taxon>Heliocybe</taxon>
    </lineage>
</organism>
<dbReference type="OrthoDB" id="273070at2759"/>
<keyword evidence="4" id="KW-1185">Reference proteome</keyword>
<dbReference type="EMBL" id="ML213503">
    <property type="protein sequence ID" value="TFK57172.1"/>
    <property type="molecule type" value="Genomic_DNA"/>
</dbReference>
<gene>
    <name evidence="3" type="ORF">OE88DRAFT_1730578</name>
</gene>
<protein>
    <recommendedName>
        <fullName evidence="2">FMR1-interacting protein 1 conserved domain-containing protein</fullName>
    </recommendedName>
</protein>
<dbReference type="STRING" id="5364.A0A5C3NIF8"/>
<feature type="region of interest" description="Disordered" evidence="1">
    <location>
        <begin position="342"/>
        <end position="368"/>
    </location>
</feature>
<sequence length="427" mass="46877">MPPSSGHNLPQRPQQPQYAYPYQATNAVAAALQNPYAQYYHQTQQYSQAYLNAISTSGTTPQGYTLSSTYLAGPSTAPSGYVPRSVQPSQPRPFRPPPSGGWYQPGNERCTYRDCQFMGSKKSVEIHMMDRHLIYPPGWEKRNKKNDWDADPSLKGKPVPIQGTNLILDSPEALDAWIAERRKRWPSAAKVEDKKRKIEEAIARGQLDPDISLDGRKKRRIDDGGRGGRGRGRGRGRGDGRGRGRGRGEAAASSSSNNAMQKPTGVTALPPKPQIADDVRSSESGSDSDSDDAPEAVSSKPPAGLVNAYRSSDTEEETVDPVPIPIVEGPNDTQPEIPAPAMPSAREAPPVSTTPIKKPFVPQPKRPLHNPFGFRPSLLRRLLLPEIRMTVSNFSQAIHFLVENDFLEDVELKPGQASEKMIEVICD</sequence>